<keyword evidence="3" id="KW-1185">Reference proteome</keyword>
<feature type="chain" id="PRO_5043539808" evidence="1">
    <location>
        <begin position="16"/>
        <end position="118"/>
    </location>
</feature>
<dbReference type="EMBL" id="BLXT01007988">
    <property type="protein sequence ID" value="GFO45049.1"/>
    <property type="molecule type" value="Genomic_DNA"/>
</dbReference>
<feature type="signal peptide" evidence="1">
    <location>
        <begin position="1"/>
        <end position="15"/>
    </location>
</feature>
<sequence>MALLLTACNLSTVSASAIIAVFRWLIYYPAVTPWSVCRWVRTISSAWRDILVTAEKTPGCYCYLAQPSCCLSELAATTLYILTEEITFGGALVNSVEVMTAFIRTMDTGQYGLYPWYV</sequence>
<protein>
    <submittedName>
        <fullName evidence="2">Uncharacterized protein</fullName>
    </submittedName>
</protein>
<dbReference type="Proteomes" id="UP000735302">
    <property type="component" value="Unassembled WGS sequence"/>
</dbReference>
<dbReference type="AlphaFoldDB" id="A0AAV4DLF9"/>
<evidence type="ECO:0000256" key="1">
    <source>
        <dbReference type="SAM" id="SignalP"/>
    </source>
</evidence>
<organism evidence="2 3">
    <name type="scientific">Plakobranchus ocellatus</name>
    <dbReference type="NCBI Taxonomy" id="259542"/>
    <lineage>
        <taxon>Eukaryota</taxon>
        <taxon>Metazoa</taxon>
        <taxon>Spiralia</taxon>
        <taxon>Lophotrochozoa</taxon>
        <taxon>Mollusca</taxon>
        <taxon>Gastropoda</taxon>
        <taxon>Heterobranchia</taxon>
        <taxon>Euthyneura</taxon>
        <taxon>Panpulmonata</taxon>
        <taxon>Sacoglossa</taxon>
        <taxon>Placobranchoidea</taxon>
        <taxon>Plakobranchidae</taxon>
        <taxon>Plakobranchus</taxon>
    </lineage>
</organism>
<evidence type="ECO:0000313" key="2">
    <source>
        <dbReference type="EMBL" id="GFO45049.1"/>
    </source>
</evidence>
<keyword evidence="1" id="KW-0732">Signal</keyword>
<proteinExistence type="predicted"/>
<accession>A0AAV4DLF9</accession>
<name>A0AAV4DLF9_9GAST</name>
<evidence type="ECO:0000313" key="3">
    <source>
        <dbReference type="Proteomes" id="UP000735302"/>
    </source>
</evidence>
<comment type="caution">
    <text evidence="2">The sequence shown here is derived from an EMBL/GenBank/DDBJ whole genome shotgun (WGS) entry which is preliminary data.</text>
</comment>
<reference evidence="2 3" key="1">
    <citation type="journal article" date="2021" name="Elife">
        <title>Chloroplast acquisition without the gene transfer in kleptoplastic sea slugs, Plakobranchus ocellatus.</title>
        <authorList>
            <person name="Maeda T."/>
            <person name="Takahashi S."/>
            <person name="Yoshida T."/>
            <person name="Shimamura S."/>
            <person name="Takaki Y."/>
            <person name="Nagai Y."/>
            <person name="Toyoda A."/>
            <person name="Suzuki Y."/>
            <person name="Arimoto A."/>
            <person name="Ishii H."/>
            <person name="Satoh N."/>
            <person name="Nishiyama T."/>
            <person name="Hasebe M."/>
            <person name="Maruyama T."/>
            <person name="Minagawa J."/>
            <person name="Obokata J."/>
            <person name="Shigenobu S."/>
        </authorList>
    </citation>
    <scope>NUCLEOTIDE SEQUENCE [LARGE SCALE GENOMIC DNA]</scope>
</reference>
<gene>
    <name evidence="2" type="ORF">PoB_007155400</name>
</gene>